<sequence>MFWNLSGIIVASLFVIGVEVPYLRRKGYKKELLVFSMLLAAGILLSVLEVIKIPLPNPLDMITAVYQPISDFVYALLGASK</sequence>
<dbReference type="AlphaFoldDB" id="A0A328U6N0"/>
<keyword evidence="3" id="KW-1185">Reference proteome</keyword>
<organism evidence="2 3">
    <name type="scientific">Paenibacillus montanisoli</name>
    <dbReference type="NCBI Taxonomy" id="2081970"/>
    <lineage>
        <taxon>Bacteria</taxon>
        <taxon>Bacillati</taxon>
        <taxon>Bacillota</taxon>
        <taxon>Bacilli</taxon>
        <taxon>Bacillales</taxon>
        <taxon>Paenibacillaceae</taxon>
        <taxon>Paenibacillus</taxon>
    </lineage>
</organism>
<dbReference type="EMBL" id="QLUW01000002">
    <property type="protein sequence ID" value="RAP75744.1"/>
    <property type="molecule type" value="Genomic_DNA"/>
</dbReference>
<name>A0A328U6N0_9BACL</name>
<keyword evidence="1" id="KW-0472">Membrane</keyword>
<feature type="transmembrane region" description="Helical" evidence="1">
    <location>
        <begin position="6"/>
        <end position="23"/>
    </location>
</feature>
<dbReference type="RefSeq" id="WP_112881969.1">
    <property type="nucleotide sequence ID" value="NZ_QLUW01000002.1"/>
</dbReference>
<evidence type="ECO:0000313" key="2">
    <source>
        <dbReference type="EMBL" id="RAP75744.1"/>
    </source>
</evidence>
<proteinExistence type="predicted"/>
<dbReference type="OrthoDB" id="2440830at2"/>
<keyword evidence="1" id="KW-0812">Transmembrane</keyword>
<evidence type="ECO:0000256" key="1">
    <source>
        <dbReference type="SAM" id="Phobius"/>
    </source>
</evidence>
<gene>
    <name evidence="2" type="ORF">DL346_09845</name>
</gene>
<keyword evidence="1" id="KW-1133">Transmembrane helix</keyword>
<accession>A0A328U6N0</accession>
<dbReference type="Proteomes" id="UP000249260">
    <property type="component" value="Unassembled WGS sequence"/>
</dbReference>
<feature type="transmembrane region" description="Helical" evidence="1">
    <location>
        <begin position="32"/>
        <end position="51"/>
    </location>
</feature>
<protein>
    <submittedName>
        <fullName evidence="2">Uncharacterized protein</fullName>
    </submittedName>
</protein>
<evidence type="ECO:0000313" key="3">
    <source>
        <dbReference type="Proteomes" id="UP000249260"/>
    </source>
</evidence>
<reference evidence="2 3" key="1">
    <citation type="submission" date="2018-06" db="EMBL/GenBank/DDBJ databases">
        <title>Paenibacillus montanisoli sp. nov., isolated from mountain area soil.</title>
        <authorList>
            <person name="Wu M."/>
        </authorList>
    </citation>
    <scope>NUCLEOTIDE SEQUENCE [LARGE SCALE GENOMIC DNA]</scope>
    <source>
        <strain evidence="2 3">RA17</strain>
    </source>
</reference>
<comment type="caution">
    <text evidence="2">The sequence shown here is derived from an EMBL/GenBank/DDBJ whole genome shotgun (WGS) entry which is preliminary data.</text>
</comment>